<accession>A0A4Q9VG45</accession>
<evidence type="ECO:0000256" key="3">
    <source>
        <dbReference type="ARBA" id="ARBA00023315"/>
    </source>
</evidence>
<dbReference type="OrthoDB" id="5290997at2"/>
<keyword evidence="2 6" id="KW-0808">Transferase</keyword>
<feature type="transmembrane region" description="Helical" evidence="4">
    <location>
        <begin position="7"/>
        <end position="29"/>
    </location>
</feature>
<comment type="caution">
    <text evidence="6">The sequence shown here is derived from an EMBL/GenBank/DDBJ whole genome shotgun (WGS) entry which is preliminary data.</text>
</comment>
<organism evidence="6 7">
    <name type="scientific">Siculibacillus lacustris</name>
    <dbReference type="NCBI Taxonomy" id="1549641"/>
    <lineage>
        <taxon>Bacteria</taxon>
        <taxon>Pseudomonadati</taxon>
        <taxon>Pseudomonadota</taxon>
        <taxon>Alphaproteobacteria</taxon>
        <taxon>Hyphomicrobiales</taxon>
        <taxon>Ancalomicrobiaceae</taxon>
        <taxon>Siculibacillus</taxon>
    </lineage>
</organism>
<dbReference type="Proteomes" id="UP000292781">
    <property type="component" value="Unassembled WGS sequence"/>
</dbReference>
<sequence length="270" mass="29424">MLILRSLAFNAFFYLHTIAWLIGMLPTLLMSKAVTLACVKQWARINRWSLGAIAGVRVEIRGLENVPTTGAIIASKHQSTFETVALLDLFRDPTYVLKRELLRIPLFGRYAQMAEQIAVDRTAGRAALTEMAARAKAEATKGRQIIIYPEGTRRPAGAPPAYKHGVAHLYRELGVPMVPVALNAGLFWGRHQFLRHPGTLVLEFLPAIPPGLPMKVAFAAMCAAIETGSDRLIREALAADDPPPLPPEGRDFLARTAAATTAARGLVDDA</sequence>
<dbReference type="GO" id="GO:0003841">
    <property type="term" value="F:1-acylglycerol-3-phosphate O-acyltransferase activity"/>
    <property type="evidence" value="ECO:0007669"/>
    <property type="project" value="TreeGrafter"/>
</dbReference>
<proteinExistence type="predicted"/>
<evidence type="ECO:0000256" key="2">
    <source>
        <dbReference type="ARBA" id="ARBA00022679"/>
    </source>
</evidence>
<feature type="domain" description="Phospholipid/glycerol acyltransferase" evidence="5">
    <location>
        <begin position="71"/>
        <end position="185"/>
    </location>
</feature>
<name>A0A4Q9VG45_9HYPH</name>
<dbReference type="RefSeq" id="WP_131311231.1">
    <property type="nucleotide sequence ID" value="NZ_SJFN01000037.1"/>
</dbReference>
<keyword evidence="3 6" id="KW-0012">Acyltransferase</keyword>
<keyword evidence="4" id="KW-1133">Transmembrane helix</keyword>
<evidence type="ECO:0000313" key="6">
    <source>
        <dbReference type="EMBL" id="TBW33964.1"/>
    </source>
</evidence>
<keyword evidence="4" id="KW-0812">Transmembrane</keyword>
<reference evidence="6 7" key="1">
    <citation type="submission" date="2019-02" db="EMBL/GenBank/DDBJ databases">
        <title>Siculibacillus lacustris gen. nov., sp. nov., a new rosette-forming bacterium isolated from a freshwater crater lake (Lake St. Ana, Romania).</title>
        <authorList>
            <person name="Felfoldi T."/>
            <person name="Marton Z."/>
            <person name="Szabo A."/>
            <person name="Mentes A."/>
            <person name="Boka K."/>
            <person name="Marialigeti K."/>
            <person name="Mathe I."/>
            <person name="Koncz M."/>
            <person name="Schumann P."/>
            <person name="Toth E."/>
        </authorList>
    </citation>
    <scope>NUCLEOTIDE SEQUENCE [LARGE SCALE GENOMIC DNA]</scope>
    <source>
        <strain evidence="6 7">SA-279</strain>
    </source>
</reference>
<dbReference type="GO" id="GO:0006654">
    <property type="term" value="P:phosphatidic acid biosynthetic process"/>
    <property type="evidence" value="ECO:0007669"/>
    <property type="project" value="TreeGrafter"/>
</dbReference>
<keyword evidence="4" id="KW-0472">Membrane</keyword>
<keyword evidence="7" id="KW-1185">Reference proteome</keyword>
<comment type="pathway">
    <text evidence="1">Lipid metabolism.</text>
</comment>
<dbReference type="Pfam" id="PF01553">
    <property type="entry name" value="Acyltransferase"/>
    <property type="match status" value="1"/>
</dbReference>
<protein>
    <submittedName>
        <fullName evidence="6">1-acyl-sn-glycerol-3-phosphate acyltransferase</fullName>
    </submittedName>
</protein>
<dbReference type="InterPro" id="IPR002123">
    <property type="entry name" value="Plipid/glycerol_acylTrfase"/>
</dbReference>
<evidence type="ECO:0000256" key="1">
    <source>
        <dbReference type="ARBA" id="ARBA00005189"/>
    </source>
</evidence>
<evidence type="ECO:0000313" key="7">
    <source>
        <dbReference type="Proteomes" id="UP000292781"/>
    </source>
</evidence>
<evidence type="ECO:0000259" key="5">
    <source>
        <dbReference type="SMART" id="SM00563"/>
    </source>
</evidence>
<dbReference type="SMART" id="SM00563">
    <property type="entry name" value="PlsC"/>
    <property type="match status" value="1"/>
</dbReference>
<dbReference type="AlphaFoldDB" id="A0A4Q9VG45"/>
<dbReference type="EMBL" id="SJFN01000037">
    <property type="protein sequence ID" value="TBW33964.1"/>
    <property type="molecule type" value="Genomic_DNA"/>
</dbReference>
<dbReference type="PANTHER" id="PTHR10434">
    <property type="entry name" value="1-ACYL-SN-GLYCEROL-3-PHOSPHATE ACYLTRANSFERASE"/>
    <property type="match status" value="1"/>
</dbReference>
<dbReference type="CDD" id="cd07989">
    <property type="entry name" value="LPLAT_AGPAT-like"/>
    <property type="match status" value="1"/>
</dbReference>
<evidence type="ECO:0000256" key="4">
    <source>
        <dbReference type="SAM" id="Phobius"/>
    </source>
</evidence>
<dbReference type="SUPFAM" id="SSF69593">
    <property type="entry name" value="Glycerol-3-phosphate (1)-acyltransferase"/>
    <property type="match status" value="1"/>
</dbReference>
<gene>
    <name evidence="6" type="ORF">EYW49_19095</name>
</gene>
<dbReference type="PANTHER" id="PTHR10434:SF40">
    <property type="entry name" value="1-ACYL-SN-GLYCEROL-3-PHOSPHATE ACYLTRANSFERASE"/>
    <property type="match status" value="1"/>
</dbReference>